<dbReference type="Proteomes" id="UP001152484">
    <property type="component" value="Unassembled WGS sequence"/>
</dbReference>
<feature type="compositionally biased region" description="Basic and acidic residues" evidence="1">
    <location>
        <begin position="438"/>
        <end position="461"/>
    </location>
</feature>
<dbReference type="OrthoDB" id="17317at2759"/>
<feature type="region of interest" description="Disordered" evidence="1">
    <location>
        <begin position="433"/>
        <end position="482"/>
    </location>
</feature>
<evidence type="ECO:0008006" key="4">
    <source>
        <dbReference type="Google" id="ProtNLM"/>
    </source>
</evidence>
<evidence type="ECO:0000313" key="2">
    <source>
        <dbReference type="EMBL" id="CAH9117752.1"/>
    </source>
</evidence>
<dbReference type="SUPFAM" id="SSF55961">
    <property type="entry name" value="Bet v1-like"/>
    <property type="match status" value="1"/>
</dbReference>
<dbReference type="PANTHER" id="PTHR34560:SF1">
    <property type="entry name" value="START DOMAIN-CONTAINING PROTEIN"/>
    <property type="match status" value="1"/>
</dbReference>
<sequence length="564" mass="63775">MSDANMVEMGNILEYRDRLDKTLSCHDLVDKEVLKRRVKNQILNSSNFEATVFVDNVVERRTNELAATLGMLRSASLAESDESKLSNVSHGGWKIKQDAEDYRVMYREGADGTPFHTLLVEGFVDGPLDVCLCISWEADLYKKWWPQTTVPSFKVSYSQCLQKVRVGEQISVVRMKLPWPLSTREALIHFFEFNYFQEDLIVVLLNSISDIKNVEYSSHGFCRDGVTDADDVVRIDVVGGFAMQKVSTNRSYFRSIANMDIKLDFVPPPLINFFSRQLIGSGFKLYKKEVASVSIGDEDFSKALKDLQYNRIREALYSDSKSNGDFEVEDRDKNNDSQTNVTNEHEVQGEKICGEIEENNEEDSGEARAVNKCYQKQDSPRKNQIIEEVSISEIKKVDISPEVQQALATLEKAISFIRNANTIRSTIQANIENSQGSDETKDSKFSRKESTEITTSCEHRINSGNHISRLPGSISSPRETNHNRIAPVLSPSAYIANSSELQCADSHSLEDQKVAGMPLQNITMEDSNLNSTNVNSITKEDMSGRRKSREQRYCCCTFIKQIST</sequence>
<accession>A0A9P0ZWM4</accession>
<evidence type="ECO:0000256" key="1">
    <source>
        <dbReference type="SAM" id="MobiDB-lite"/>
    </source>
</evidence>
<evidence type="ECO:0000313" key="3">
    <source>
        <dbReference type="Proteomes" id="UP001152484"/>
    </source>
</evidence>
<organism evidence="2 3">
    <name type="scientific">Cuscuta europaea</name>
    <name type="common">European dodder</name>
    <dbReference type="NCBI Taxonomy" id="41803"/>
    <lineage>
        <taxon>Eukaryota</taxon>
        <taxon>Viridiplantae</taxon>
        <taxon>Streptophyta</taxon>
        <taxon>Embryophyta</taxon>
        <taxon>Tracheophyta</taxon>
        <taxon>Spermatophyta</taxon>
        <taxon>Magnoliopsida</taxon>
        <taxon>eudicotyledons</taxon>
        <taxon>Gunneridae</taxon>
        <taxon>Pentapetalae</taxon>
        <taxon>asterids</taxon>
        <taxon>lamiids</taxon>
        <taxon>Solanales</taxon>
        <taxon>Convolvulaceae</taxon>
        <taxon>Cuscuteae</taxon>
        <taxon>Cuscuta</taxon>
        <taxon>Cuscuta subgen. Cuscuta</taxon>
    </lineage>
</organism>
<dbReference type="Gene3D" id="3.30.530.20">
    <property type="match status" value="1"/>
</dbReference>
<keyword evidence="3" id="KW-1185">Reference proteome</keyword>
<dbReference type="AlphaFoldDB" id="A0A9P0ZWM4"/>
<reference evidence="2" key="1">
    <citation type="submission" date="2022-07" db="EMBL/GenBank/DDBJ databases">
        <authorList>
            <person name="Macas J."/>
            <person name="Novak P."/>
            <person name="Neumann P."/>
        </authorList>
    </citation>
    <scope>NUCLEOTIDE SEQUENCE</scope>
</reference>
<dbReference type="PANTHER" id="PTHR34560">
    <property type="entry name" value="POLYKETIDE CYCLASE/DEHYDRASE/LIPID TRANSPORT SUPERFAMILY PROTEIN"/>
    <property type="match status" value="1"/>
</dbReference>
<proteinExistence type="predicted"/>
<dbReference type="InterPro" id="IPR023393">
    <property type="entry name" value="START-like_dom_sf"/>
</dbReference>
<protein>
    <recommendedName>
        <fullName evidence="4">START domain-containing protein</fullName>
    </recommendedName>
</protein>
<gene>
    <name evidence="2" type="ORF">CEURO_LOCUS21670</name>
</gene>
<dbReference type="EMBL" id="CAMAPE010000074">
    <property type="protein sequence ID" value="CAH9117752.1"/>
    <property type="molecule type" value="Genomic_DNA"/>
</dbReference>
<comment type="caution">
    <text evidence="2">The sequence shown here is derived from an EMBL/GenBank/DDBJ whole genome shotgun (WGS) entry which is preliminary data.</text>
</comment>
<feature type="region of interest" description="Disordered" evidence="1">
    <location>
        <begin position="323"/>
        <end position="347"/>
    </location>
</feature>
<name>A0A9P0ZWM4_CUSEU</name>